<dbReference type="PANTHER" id="PTHR13516">
    <property type="entry name" value="RIBONUCLEASE P SUBUNIT P25"/>
    <property type="match status" value="1"/>
</dbReference>
<dbReference type="InterPro" id="IPR051958">
    <property type="entry name" value="Alba-like_NAB"/>
</dbReference>
<keyword evidence="3" id="KW-0539">Nucleus</keyword>
<dbReference type="GO" id="GO:0000172">
    <property type="term" value="C:ribonuclease MRP complex"/>
    <property type="evidence" value="ECO:0007669"/>
    <property type="project" value="TreeGrafter"/>
</dbReference>
<comment type="subcellular location">
    <subcellularLocation>
        <location evidence="1">Nucleus</location>
    </subcellularLocation>
</comment>
<reference evidence="6 7" key="1">
    <citation type="submission" date="2020-06" db="EMBL/GenBank/DDBJ databases">
        <authorList>
            <consortium name="Wellcome Sanger Institute Data Sharing"/>
        </authorList>
    </citation>
    <scope>NUCLEOTIDE SEQUENCE [LARGE SCALE GENOMIC DNA]</scope>
</reference>
<feature type="domain" description="DNA/RNA-binding protein Alba-like" evidence="5">
    <location>
        <begin position="77"/>
        <end position="147"/>
    </location>
</feature>
<dbReference type="AlphaFoldDB" id="A0AAY4B7G7"/>
<evidence type="ECO:0000256" key="1">
    <source>
        <dbReference type="ARBA" id="ARBA00004123"/>
    </source>
</evidence>
<sequence>MELDVAPNRFLPFQGENYIVPQPPSTNTIICTTEVSPAPPPPPAQLLKPGQGGFKKVCRTEDEGPSPFPGLASGVLEMRVKEGSKIRNLMGFAMTRMQGTAGPEGGQPGLRQVVFTGSGRAVTKTITCAEIMKRKIAGLHQLSKLRYKGVREVWESQEGGGSEMTVHRTVPSISILLSRDPLDPREPGYQPPESLGALWGEQPATKRLPDPPDHAGLPGSKRPCLGNGRVVCGPAE</sequence>
<proteinExistence type="inferred from homology"/>
<dbReference type="Proteomes" id="UP000694580">
    <property type="component" value="Chromosome 16"/>
</dbReference>
<reference evidence="6" key="2">
    <citation type="submission" date="2025-08" db="UniProtKB">
        <authorList>
            <consortium name="Ensembl"/>
        </authorList>
    </citation>
    <scope>IDENTIFICATION</scope>
</reference>
<dbReference type="PANTHER" id="PTHR13516:SF5">
    <property type="entry name" value="RIBONUCLEASE P PROTEIN SUBUNIT P25"/>
    <property type="match status" value="1"/>
</dbReference>
<evidence type="ECO:0000256" key="4">
    <source>
        <dbReference type="SAM" id="MobiDB-lite"/>
    </source>
</evidence>
<comment type="similarity">
    <text evidence="2">Belongs to the histone-like Alba family.</text>
</comment>
<dbReference type="Gene3D" id="3.30.110.20">
    <property type="entry name" value="Alba-like domain"/>
    <property type="match status" value="1"/>
</dbReference>
<evidence type="ECO:0000313" key="6">
    <source>
        <dbReference type="Ensembl" id="ENSDCDP00010015776.1"/>
    </source>
</evidence>
<feature type="region of interest" description="Disordered" evidence="4">
    <location>
        <begin position="178"/>
        <end position="236"/>
    </location>
</feature>
<dbReference type="Pfam" id="PF01918">
    <property type="entry name" value="Alba"/>
    <property type="match status" value="1"/>
</dbReference>
<dbReference type="InterPro" id="IPR002775">
    <property type="entry name" value="DNA/RNA-bd_Alba-like"/>
</dbReference>
<accession>A0AAY4B7G7</accession>
<evidence type="ECO:0000259" key="5">
    <source>
        <dbReference type="Pfam" id="PF01918"/>
    </source>
</evidence>
<protein>
    <recommendedName>
        <fullName evidence="5">DNA/RNA-binding protein Alba-like domain-containing protein</fullName>
    </recommendedName>
</protein>
<keyword evidence="7" id="KW-1185">Reference proteome</keyword>
<evidence type="ECO:0000256" key="2">
    <source>
        <dbReference type="ARBA" id="ARBA00008018"/>
    </source>
</evidence>
<reference evidence="6" key="3">
    <citation type="submission" date="2025-09" db="UniProtKB">
        <authorList>
            <consortium name="Ensembl"/>
        </authorList>
    </citation>
    <scope>IDENTIFICATION</scope>
</reference>
<name>A0AAY4B7G7_9TELE</name>
<evidence type="ECO:0000313" key="7">
    <source>
        <dbReference type="Proteomes" id="UP000694580"/>
    </source>
</evidence>
<dbReference type="GO" id="GO:0005634">
    <property type="term" value="C:nucleus"/>
    <property type="evidence" value="ECO:0007669"/>
    <property type="project" value="UniProtKB-SubCell"/>
</dbReference>
<organism evidence="6 7">
    <name type="scientific">Denticeps clupeoides</name>
    <name type="common">denticle herring</name>
    <dbReference type="NCBI Taxonomy" id="299321"/>
    <lineage>
        <taxon>Eukaryota</taxon>
        <taxon>Metazoa</taxon>
        <taxon>Chordata</taxon>
        <taxon>Craniata</taxon>
        <taxon>Vertebrata</taxon>
        <taxon>Euteleostomi</taxon>
        <taxon>Actinopterygii</taxon>
        <taxon>Neopterygii</taxon>
        <taxon>Teleostei</taxon>
        <taxon>Clupei</taxon>
        <taxon>Clupeiformes</taxon>
        <taxon>Denticipitoidei</taxon>
        <taxon>Denticipitidae</taxon>
        <taxon>Denticeps</taxon>
    </lineage>
</organism>
<gene>
    <name evidence="6" type="primary">rpp25</name>
</gene>
<dbReference type="GO" id="GO:0003723">
    <property type="term" value="F:RNA binding"/>
    <property type="evidence" value="ECO:0007669"/>
    <property type="project" value="TreeGrafter"/>
</dbReference>
<dbReference type="Ensembl" id="ENSDCDT00010016736.1">
    <property type="protein sequence ID" value="ENSDCDP00010015776.1"/>
    <property type="gene ID" value="ENSDCDG00010007273.1"/>
</dbReference>
<dbReference type="GO" id="GO:0001682">
    <property type="term" value="P:tRNA 5'-leader removal"/>
    <property type="evidence" value="ECO:0007669"/>
    <property type="project" value="TreeGrafter"/>
</dbReference>
<evidence type="ECO:0000256" key="3">
    <source>
        <dbReference type="ARBA" id="ARBA00023242"/>
    </source>
</evidence>
<dbReference type="InterPro" id="IPR036882">
    <property type="entry name" value="Alba-like_dom_sf"/>
</dbReference>
<dbReference type="GeneTree" id="ENSGT00390000002564"/>
<dbReference type="SUPFAM" id="SSF82704">
    <property type="entry name" value="AlbA-like"/>
    <property type="match status" value="1"/>
</dbReference>